<evidence type="ECO:0000256" key="2">
    <source>
        <dbReference type="ARBA" id="ARBA00010270"/>
    </source>
</evidence>
<dbReference type="AlphaFoldDB" id="A0A7X0DB86"/>
<comment type="subcellular location">
    <subcellularLocation>
        <location evidence="1">Membrane</location>
        <topology evidence="1">Single-pass membrane protein</topology>
    </subcellularLocation>
</comment>
<keyword evidence="9" id="KW-1185">Reference proteome</keyword>
<dbReference type="InterPro" id="IPR012413">
    <property type="entry name" value="BA14K"/>
</dbReference>
<proteinExistence type="inferred from homology"/>
<comment type="caution">
    <text evidence="8">The sequence shown here is derived from an EMBL/GenBank/DDBJ whole genome shotgun (WGS) entry which is preliminary data.</text>
</comment>
<dbReference type="GO" id="GO:0016020">
    <property type="term" value="C:membrane"/>
    <property type="evidence" value="ECO:0007669"/>
    <property type="project" value="UniProtKB-SubCell"/>
</dbReference>
<name>A0A7X0DB86_9HYPH</name>
<organism evidence="8 9">
    <name type="scientific">Pseudorhizobium flavum</name>
    <dbReference type="NCBI Taxonomy" id="1335061"/>
    <lineage>
        <taxon>Bacteria</taxon>
        <taxon>Pseudomonadati</taxon>
        <taxon>Pseudomonadota</taxon>
        <taxon>Alphaproteobacteria</taxon>
        <taxon>Hyphomicrobiales</taxon>
        <taxon>Rhizobiaceae</taxon>
        <taxon>Rhizobium/Agrobacterium group</taxon>
        <taxon>Pseudorhizobium</taxon>
    </lineage>
</organism>
<dbReference type="GO" id="GO:0030246">
    <property type="term" value="F:carbohydrate binding"/>
    <property type="evidence" value="ECO:0007669"/>
    <property type="project" value="UniProtKB-KW"/>
</dbReference>
<keyword evidence="4" id="KW-0472">Membrane</keyword>
<sequence length="251" mass="27226">MKVVLSTLGGLCFSVITFVAGLVAATLYFSSGDEKKQLADTTDLWTNHPVRIDAASNNFERLPSRAATPEPALAASQNRSRPPASAGTAMAAVGDTADGMENVAIDTTTTGSISPDQMETSTGASEEPQLSEAHLEWCSSRYRSYRPRDNSYTPYSGGRRECKSPFSTTPQNQAAWSDEDRISPPPAAEDSFAEDAAEPANQNVEQAAADEMPSSYGTWDHAKSCFARYRSYRPEDNTYQPYGGGPRRQCR</sequence>
<keyword evidence="4" id="KW-1003">Cell membrane</keyword>
<evidence type="ECO:0000313" key="9">
    <source>
        <dbReference type="Proteomes" id="UP000535501"/>
    </source>
</evidence>
<evidence type="ECO:0000313" key="8">
    <source>
        <dbReference type="EMBL" id="MBB6178547.1"/>
    </source>
</evidence>
<feature type="region of interest" description="Disordered" evidence="7">
    <location>
        <begin position="107"/>
        <end position="132"/>
    </location>
</feature>
<comment type="similarity">
    <text evidence="2">Belongs to the BA14k family.</text>
</comment>
<feature type="region of interest" description="Disordered" evidence="7">
    <location>
        <begin position="66"/>
        <end position="90"/>
    </location>
</feature>
<gene>
    <name evidence="8" type="ORF">HNQ75_000490</name>
</gene>
<feature type="region of interest" description="Disordered" evidence="7">
    <location>
        <begin position="148"/>
        <end position="218"/>
    </location>
</feature>
<feature type="compositionally biased region" description="Polar residues" evidence="7">
    <location>
        <begin position="165"/>
        <end position="175"/>
    </location>
</feature>
<evidence type="ECO:0000256" key="3">
    <source>
        <dbReference type="ARBA" id="ARBA00020552"/>
    </source>
</evidence>
<evidence type="ECO:0000256" key="4">
    <source>
        <dbReference type="ARBA" id="ARBA00022475"/>
    </source>
</evidence>
<feature type="compositionally biased region" description="Polar residues" evidence="7">
    <location>
        <begin position="107"/>
        <end position="124"/>
    </location>
</feature>
<dbReference type="Pfam" id="PF07886">
    <property type="entry name" value="BA14K"/>
    <property type="match status" value="2"/>
</dbReference>
<reference evidence="8 9" key="1">
    <citation type="submission" date="2020-08" db="EMBL/GenBank/DDBJ databases">
        <title>Genomic Encyclopedia of Type Strains, Phase IV (KMG-IV): sequencing the most valuable type-strain genomes for metagenomic binning, comparative biology and taxonomic classification.</title>
        <authorList>
            <person name="Goeker M."/>
        </authorList>
    </citation>
    <scope>NUCLEOTIDE SEQUENCE [LARGE SCALE GENOMIC DNA]</scope>
    <source>
        <strain evidence="8 9">DSM 102134</strain>
    </source>
</reference>
<evidence type="ECO:0000256" key="6">
    <source>
        <dbReference type="ARBA" id="ARBA00025321"/>
    </source>
</evidence>
<accession>A0A7X0DB86</accession>
<dbReference type="Proteomes" id="UP000535501">
    <property type="component" value="Unassembled WGS sequence"/>
</dbReference>
<evidence type="ECO:0000256" key="5">
    <source>
        <dbReference type="ARBA" id="ARBA00022734"/>
    </source>
</evidence>
<evidence type="ECO:0000256" key="1">
    <source>
        <dbReference type="ARBA" id="ARBA00004167"/>
    </source>
</evidence>
<protein>
    <recommendedName>
        <fullName evidence="3">Lectin-like protein BA14k</fullName>
    </recommendedName>
</protein>
<dbReference type="RefSeq" id="WP_077546688.1">
    <property type="nucleotide sequence ID" value="NZ_JACHEJ010000001.1"/>
</dbReference>
<dbReference type="EMBL" id="JACHEJ010000001">
    <property type="protein sequence ID" value="MBB6178547.1"/>
    <property type="molecule type" value="Genomic_DNA"/>
</dbReference>
<keyword evidence="5" id="KW-0430">Lectin</keyword>
<evidence type="ECO:0000256" key="7">
    <source>
        <dbReference type="SAM" id="MobiDB-lite"/>
    </source>
</evidence>
<comment type="function">
    <text evidence="6">Has immunoglobulin-binding and hemagglutination properties, and can bind to mannose. Essential for virulence. May be involved in LPS biosynthesis or polysaccharide transport.</text>
</comment>